<dbReference type="PANTHER" id="PTHR38045:SF1">
    <property type="entry name" value="HEPARINASE II_III-LIKE PROTEIN"/>
    <property type="match status" value="1"/>
</dbReference>
<organism evidence="1 2">
    <name type="scientific">Ganoderma sinense ZZ0214-1</name>
    <dbReference type="NCBI Taxonomy" id="1077348"/>
    <lineage>
        <taxon>Eukaryota</taxon>
        <taxon>Fungi</taxon>
        <taxon>Dikarya</taxon>
        <taxon>Basidiomycota</taxon>
        <taxon>Agaricomycotina</taxon>
        <taxon>Agaricomycetes</taxon>
        <taxon>Polyporales</taxon>
        <taxon>Polyporaceae</taxon>
        <taxon>Ganoderma</taxon>
    </lineage>
</organism>
<dbReference type="Proteomes" id="UP000230002">
    <property type="component" value="Unassembled WGS sequence"/>
</dbReference>
<dbReference type="EMBL" id="AYKW01000023">
    <property type="protein sequence ID" value="PIL29280.1"/>
    <property type="molecule type" value="Genomic_DNA"/>
</dbReference>
<dbReference type="PANTHER" id="PTHR38045">
    <property type="entry name" value="CHROMOSOME 1, WHOLE GENOME SHOTGUN SEQUENCE"/>
    <property type="match status" value="1"/>
</dbReference>
<proteinExistence type="predicted"/>
<gene>
    <name evidence="1" type="ORF">GSI_09331</name>
</gene>
<keyword evidence="2" id="KW-1185">Reference proteome</keyword>
<evidence type="ECO:0000313" key="2">
    <source>
        <dbReference type="Proteomes" id="UP000230002"/>
    </source>
</evidence>
<reference evidence="1 2" key="1">
    <citation type="journal article" date="2015" name="Sci. Rep.">
        <title>Chromosome-level genome map provides insights into diverse defense mechanisms in the medicinal fungus Ganoderma sinense.</title>
        <authorList>
            <person name="Zhu Y."/>
            <person name="Xu J."/>
            <person name="Sun C."/>
            <person name="Zhou S."/>
            <person name="Xu H."/>
            <person name="Nelson D.R."/>
            <person name="Qian J."/>
            <person name="Song J."/>
            <person name="Luo H."/>
            <person name="Xiang L."/>
            <person name="Li Y."/>
            <person name="Xu Z."/>
            <person name="Ji A."/>
            <person name="Wang L."/>
            <person name="Lu S."/>
            <person name="Hayward A."/>
            <person name="Sun W."/>
            <person name="Li X."/>
            <person name="Schwartz D.C."/>
            <person name="Wang Y."/>
            <person name="Chen S."/>
        </authorList>
    </citation>
    <scope>NUCLEOTIDE SEQUENCE [LARGE SCALE GENOMIC DNA]</scope>
    <source>
        <strain evidence="1 2">ZZ0214-1</strain>
    </source>
</reference>
<name>A0A2G8S676_9APHY</name>
<comment type="caution">
    <text evidence="1">The sequence shown here is derived from an EMBL/GenBank/DDBJ whole genome shotgun (WGS) entry which is preliminary data.</text>
</comment>
<dbReference type="OrthoDB" id="3476529at2759"/>
<dbReference type="AlphaFoldDB" id="A0A2G8S676"/>
<protein>
    <submittedName>
        <fullName evidence="1">Uncharacterized protein</fullName>
    </submittedName>
</protein>
<evidence type="ECO:0000313" key="1">
    <source>
        <dbReference type="EMBL" id="PIL29280.1"/>
    </source>
</evidence>
<dbReference type="STRING" id="1077348.A0A2G8S676"/>
<sequence length="76" mass="8415">MDGSSGILDNAREIKIRVKAFSAPGNGTTPFGPNNQTKWNPGHFLDTAEFTATFAIAYDWLCAEERDPRLDDVLRS</sequence>
<accession>A0A2G8S676</accession>